<keyword evidence="11 15" id="KW-0378">Hydrolase</keyword>
<comment type="catalytic activity">
    <reaction evidence="1 15">
        <text>1-(5-phospho-beta-D-ribosyl)-5'-AMP + H2O = 1-(5-phospho-beta-D-ribosyl)-5-[(5-phospho-beta-D-ribosylamino)methylideneamino]imidazole-4-carboxamide</text>
        <dbReference type="Rhea" id="RHEA:20049"/>
        <dbReference type="ChEBI" id="CHEBI:15377"/>
        <dbReference type="ChEBI" id="CHEBI:58435"/>
        <dbReference type="ChEBI" id="CHEBI:59457"/>
        <dbReference type="EC" id="3.5.4.19"/>
    </reaction>
</comment>
<evidence type="ECO:0000256" key="14">
    <source>
        <dbReference type="ARBA" id="ARBA00023268"/>
    </source>
</evidence>
<dbReference type="InterPro" id="IPR023019">
    <property type="entry name" value="His_synth_HisIE"/>
</dbReference>
<dbReference type="GO" id="GO:0004635">
    <property type="term" value="F:phosphoribosyl-AMP cyclohydrolase activity"/>
    <property type="evidence" value="ECO:0007669"/>
    <property type="project" value="UniProtKB-UniRule"/>
</dbReference>
<dbReference type="GO" id="GO:0004636">
    <property type="term" value="F:phosphoribosyl-ATP diphosphatase activity"/>
    <property type="evidence" value="ECO:0007669"/>
    <property type="project" value="UniProtKB-UniRule"/>
</dbReference>
<protein>
    <recommendedName>
        <fullName evidence="15">Histidine biosynthesis bifunctional protein HisIE</fullName>
    </recommendedName>
    <domain>
        <recommendedName>
            <fullName evidence="15">Phosphoribosyl-AMP cyclohydrolase</fullName>
            <shortName evidence="15">PRA-CH</shortName>
            <ecNumber evidence="15">3.5.4.19</ecNumber>
        </recommendedName>
    </domain>
    <domain>
        <recommendedName>
            <fullName evidence="15">Phosphoribosyl-ATP pyrophosphatase</fullName>
            <shortName evidence="15">PRA-PH</shortName>
            <ecNumber evidence="15">3.6.1.31</ecNumber>
        </recommendedName>
    </domain>
</protein>
<accession>A0A520XEJ7</accession>
<dbReference type="NCBIfam" id="NF000768">
    <property type="entry name" value="PRK00051.1"/>
    <property type="match status" value="1"/>
</dbReference>
<evidence type="ECO:0000256" key="4">
    <source>
        <dbReference type="ARBA" id="ARBA00005169"/>
    </source>
</evidence>
<dbReference type="UniPathway" id="UPA00031">
    <property type="reaction ID" value="UER00007"/>
</dbReference>
<dbReference type="InterPro" id="IPR038019">
    <property type="entry name" value="PRib_AMP_CycHydrolase_sf"/>
</dbReference>
<comment type="similarity">
    <text evidence="7 15">In the N-terminal section; belongs to the PRA-CH family.</text>
</comment>
<name>A0A520XEJ7_9DELT</name>
<dbReference type="NCBIfam" id="TIGR03188">
    <property type="entry name" value="histidine_hisI"/>
    <property type="match status" value="1"/>
</dbReference>
<dbReference type="AlphaFoldDB" id="A0A520XEJ7"/>
<evidence type="ECO:0000259" key="16">
    <source>
        <dbReference type="Pfam" id="PF01502"/>
    </source>
</evidence>
<dbReference type="SUPFAM" id="SSF101386">
    <property type="entry name" value="all-alpha NTP pyrophosphatases"/>
    <property type="match status" value="1"/>
</dbReference>
<evidence type="ECO:0000256" key="5">
    <source>
        <dbReference type="ARBA" id="ARBA00005204"/>
    </source>
</evidence>
<dbReference type="GO" id="GO:0005524">
    <property type="term" value="F:ATP binding"/>
    <property type="evidence" value="ECO:0007669"/>
    <property type="project" value="UniProtKB-KW"/>
</dbReference>
<comment type="pathway">
    <text evidence="5 15">Amino-acid biosynthesis; L-histidine biosynthesis; L-histidine from 5-phospho-alpha-D-ribose 1-diphosphate: step 2/9.</text>
</comment>
<evidence type="ECO:0000256" key="13">
    <source>
        <dbReference type="ARBA" id="ARBA00023102"/>
    </source>
</evidence>
<dbReference type="Proteomes" id="UP000322454">
    <property type="component" value="Unassembled WGS sequence"/>
</dbReference>
<dbReference type="Gene3D" id="3.10.20.810">
    <property type="entry name" value="Phosphoribosyl-AMP cyclohydrolase"/>
    <property type="match status" value="1"/>
</dbReference>
<dbReference type="Gene3D" id="1.10.287.1080">
    <property type="entry name" value="MazG-like"/>
    <property type="match status" value="1"/>
</dbReference>
<proteinExistence type="inferred from homology"/>
<dbReference type="FunFam" id="3.10.20.810:FF:000001">
    <property type="entry name" value="Histidine biosynthesis bifunctional protein HisIE"/>
    <property type="match status" value="1"/>
</dbReference>
<dbReference type="HAMAP" id="MF_01021">
    <property type="entry name" value="HisI"/>
    <property type="match status" value="1"/>
</dbReference>
<dbReference type="Pfam" id="PF01502">
    <property type="entry name" value="PRA-CH"/>
    <property type="match status" value="1"/>
</dbReference>
<dbReference type="InterPro" id="IPR008179">
    <property type="entry name" value="HisE"/>
</dbReference>
<dbReference type="GO" id="GO:0000105">
    <property type="term" value="P:L-histidine biosynthetic process"/>
    <property type="evidence" value="ECO:0007669"/>
    <property type="project" value="UniProtKB-UniRule"/>
</dbReference>
<evidence type="ECO:0000256" key="8">
    <source>
        <dbReference type="ARBA" id="ARBA00022490"/>
    </source>
</evidence>
<gene>
    <name evidence="15" type="primary">hisI</name>
    <name evidence="15" type="synonym">hisIE</name>
    <name evidence="17" type="ORF">EVJ48_04140</name>
</gene>
<evidence type="ECO:0000256" key="11">
    <source>
        <dbReference type="ARBA" id="ARBA00022801"/>
    </source>
</evidence>
<feature type="domain" description="Phosphoribosyl-AMP cyclohydrolase" evidence="16">
    <location>
        <begin position="24"/>
        <end position="97"/>
    </location>
</feature>
<dbReference type="PANTHER" id="PTHR42945:SF1">
    <property type="entry name" value="HISTIDINE BIOSYNTHESIS BIFUNCTIONAL PROTEIN HIS7"/>
    <property type="match status" value="1"/>
</dbReference>
<dbReference type="CDD" id="cd11534">
    <property type="entry name" value="NTP-PPase_HisIE_like"/>
    <property type="match status" value="1"/>
</dbReference>
<dbReference type="InterPro" id="IPR026660">
    <property type="entry name" value="PRA-CH"/>
</dbReference>
<dbReference type="HAMAP" id="MF_01019">
    <property type="entry name" value="HisIE"/>
    <property type="match status" value="1"/>
</dbReference>
<dbReference type="InterPro" id="IPR002496">
    <property type="entry name" value="PRib_AMP_CycHydrolase_dom"/>
</dbReference>
<comment type="catalytic activity">
    <reaction evidence="2 15">
        <text>1-(5-phospho-beta-D-ribosyl)-ATP + H2O = 1-(5-phospho-beta-D-ribosyl)-5'-AMP + diphosphate + H(+)</text>
        <dbReference type="Rhea" id="RHEA:22828"/>
        <dbReference type="ChEBI" id="CHEBI:15377"/>
        <dbReference type="ChEBI" id="CHEBI:15378"/>
        <dbReference type="ChEBI" id="CHEBI:33019"/>
        <dbReference type="ChEBI" id="CHEBI:59457"/>
        <dbReference type="ChEBI" id="CHEBI:73183"/>
        <dbReference type="EC" id="3.6.1.31"/>
    </reaction>
</comment>
<dbReference type="PANTHER" id="PTHR42945">
    <property type="entry name" value="HISTIDINE BIOSYNTHESIS BIFUNCTIONAL PROTEIN"/>
    <property type="match status" value="1"/>
</dbReference>
<evidence type="ECO:0000313" key="18">
    <source>
        <dbReference type="Proteomes" id="UP000322454"/>
    </source>
</evidence>
<evidence type="ECO:0000256" key="12">
    <source>
        <dbReference type="ARBA" id="ARBA00022840"/>
    </source>
</evidence>
<dbReference type="GO" id="GO:0005737">
    <property type="term" value="C:cytoplasm"/>
    <property type="evidence" value="ECO:0007669"/>
    <property type="project" value="UniProtKB-SubCell"/>
</dbReference>
<evidence type="ECO:0000256" key="1">
    <source>
        <dbReference type="ARBA" id="ARBA00000024"/>
    </source>
</evidence>
<comment type="subcellular location">
    <subcellularLocation>
        <location evidence="3 15">Cytoplasm</location>
    </subcellularLocation>
</comment>
<dbReference type="NCBIfam" id="NF001611">
    <property type="entry name" value="PRK00400.1-3"/>
    <property type="match status" value="1"/>
</dbReference>
<sequence length="225" mass="25625">MDFSKLSGLIPAVAQDYYTKDILMLAFMNEEALRKTIETGYAHYFSRSRNKLWKKGETSGHTQTVKEIFFDCDNDSILLKIIQKGPACHTGHQSCFYSKVNNGLSVSGDVSDDSKNDAIFYSLKLLYDHIADRKNSDPEKSYTAKLMKEGYEKIGKKIQEESLELILSVAGDSEKDKIIYEAADLLFFYTVMLVYSGIDFYSVINELKKREGVSGLDEKNNRKQK</sequence>
<dbReference type="InterPro" id="IPR021130">
    <property type="entry name" value="PRib-ATP_PPHydrolase-like"/>
</dbReference>
<dbReference type="EC" id="3.6.1.31" evidence="15"/>
<dbReference type="EC" id="3.5.4.19" evidence="15"/>
<comment type="pathway">
    <text evidence="4 15">Amino-acid biosynthesis; L-histidine biosynthesis; L-histidine from 5-phospho-alpha-D-ribose 1-diphosphate: step 3/9.</text>
</comment>
<feature type="region of interest" description="Phosphoribosyl-AMP cyclohydrolase" evidence="15">
    <location>
        <begin position="1"/>
        <end position="122"/>
    </location>
</feature>
<evidence type="ECO:0000256" key="6">
    <source>
        <dbReference type="ARBA" id="ARBA00007731"/>
    </source>
</evidence>
<evidence type="ECO:0000256" key="15">
    <source>
        <dbReference type="HAMAP-Rule" id="MF_01019"/>
    </source>
</evidence>
<evidence type="ECO:0000256" key="3">
    <source>
        <dbReference type="ARBA" id="ARBA00004496"/>
    </source>
</evidence>
<comment type="similarity">
    <text evidence="6 15">In the C-terminal section; belongs to the PRA-PH family.</text>
</comment>
<dbReference type="HAMAP" id="MF_01020">
    <property type="entry name" value="HisE"/>
    <property type="match status" value="1"/>
</dbReference>
<dbReference type="SUPFAM" id="SSF141734">
    <property type="entry name" value="HisI-like"/>
    <property type="match status" value="1"/>
</dbReference>
<evidence type="ECO:0000313" key="17">
    <source>
        <dbReference type="EMBL" id="RZV39621.1"/>
    </source>
</evidence>
<keyword evidence="10 15" id="KW-0547">Nucleotide-binding</keyword>
<keyword evidence="13 15" id="KW-0368">Histidine biosynthesis</keyword>
<evidence type="ECO:0000256" key="10">
    <source>
        <dbReference type="ARBA" id="ARBA00022741"/>
    </source>
</evidence>
<organism evidence="17 18">
    <name type="scientific">Candidatus Acidulodesulfobacterium acidiphilum</name>
    <dbReference type="NCBI Taxonomy" id="2597224"/>
    <lineage>
        <taxon>Bacteria</taxon>
        <taxon>Deltaproteobacteria</taxon>
        <taxon>Candidatus Acidulodesulfobacterales</taxon>
        <taxon>Candidatus Acidulodesulfobacterium</taxon>
    </lineage>
</organism>
<keyword evidence="9 15" id="KW-0028">Amino-acid biosynthesis</keyword>
<dbReference type="EMBL" id="SHMQ01000008">
    <property type="protein sequence ID" value="RZV39621.1"/>
    <property type="molecule type" value="Genomic_DNA"/>
</dbReference>
<dbReference type="NCBIfam" id="NF002747">
    <property type="entry name" value="PRK02759.1"/>
    <property type="match status" value="1"/>
</dbReference>
<evidence type="ECO:0000256" key="2">
    <source>
        <dbReference type="ARBA" id="ARBA00001460"/>
    </source>
</evidence>
<keyword evidence="8 15" id="KW-0963">Cytoplasm</keyword>
<comment type="caution">
    <text evidence="17">The sequence shown here is derived from an EMBL/GenBank/DDBJ whole genome shotgun (WGS) entry which is preliminary data.</text>
</comment>
<evidence type="ECO:0000256" key="9">
    <source>
        <dbReference type="ARBA" id="ARBA00022605"/>
    </source>
</evidence>
<feature type="region of interest" description="Phosphoribosyl-ATP pyrophosphohydrolase" evidence="15">
    <location>
        <begin position="123"/>
        <end position="225"/>
    </location>
</feature>
<reference evidence="17 18" key="1">
    <citation type="submission" date="2019-01" db="EMBL/GenBank/DDBJ databases">
        <title>Insights into ecological role of a new deltaproteobacterial order Candidatus Sinidesulfobacterales (Sva0485) by metagenomics and metatranscriptomics.</title>
        <authorList>
            <person name="Tan S."/>
            <person name="Liu J."/>
            <person name="Fang Y."/>
            <person name="Hedlund B."/>
            <person name="Lian Z.-H."/>
            <person name="Huang L.-Y."/>
            <person name="Li J.-T."/>
            <person name="Huang L.-N."/>
            <person name="Li W.-J."/>
            <person name="Jiang H.-C."/>
            <person name="Dong H.-L."/>
            <person name="Shu W.-S."/>
        </authorList>
    </citation>
    <scope>NUCLEOTIDE SEQUENCE [LARGE SCALE GENOMIC DNA]</scope>
    <source>
        <strain evidence="17">AP4</strain>
    </source>
</reference>
<keyword evidence="14 15" id="KW-0511">Multifunctional enzyme</keyword>
<evidence type="ECO:0000256" key="7">
    <source>
        <dbReference type="ARBA" id="ARBA00008299"/>
    </source>
</evidence>
<keyword evidence="12 15" id="KW-0067">ATP-binding</keyword>
<dbReference type="Pfam" id="PF01503">
    <property type="entry name" value="PRA-PH"/>
    <property type="match status" value="1"/>
</dbReference>